<comment type="similarity">
    <text evidence="1 2">Belongs to the small heat shock protein (HSP20) family.</text>
</comment>
<comment type="caution">
    <text evidence="5">The sequence shown here is derived from an EMBL/GenBank/DDBJ whole genome shotgun (WGS) entry which is preliminary data.</text>
</comment>
<proteinExistence type="inferred from homology"/>
<reference evidence="5" key="1">
    <citation type="submission" date="2022-07" db="EMBL/GenBank/DDBJ databases">
        <title>Taxonomy of Novel Oxalotrophic and Methylotrophic Bacteria.</title>
        <authorList>
            <person name="Sahin N."/>
            <person name="Tani A."/>
        </authorList>
    </citation>
    <scope>NUCLEOTIDE SEQUENCE</scope>
    <source>
        <strain evidence="5">AM327</strain>
    </source>
</reference>
<accession>A0A9W6B657</accession>
<protein>
    <submittedName>
        <fullName evidence="5">Uncharacterized protein</fullName>
    </submittedName>
</protein>
<dbReference type="EMBL" id="BRVP01000019">
    <property type="protein sequence ID" value="GLB53551.1"/>
    <property type="molecule type" value="Genomic_DNA"/>
</dbReference>
<gene>
    <name evidence="5" type="ORF">NBRC110019_25920</name>
</gene>
<dbReference type="SUPFAM" id="SSF49764">
    <property type="entry name" value="HSP20-like chaperones"/>
    <property type="match status" value="1"/>
</dbReference>
<evidence type="ECO:0000259" key="4">
    <source>
        <dbReference type="PROSITE" id="PS51203"/>
    </source>
</evidence>
<name>A0A9W6B657_9FLAO</name>
<dbReference type="AlphaFoldDB" id="A0A9W6B657"/>
<dbReference type="PROSITE" id="PS01031">
    <property type="entry name" value="SHSP"/>
    <property type="match status" value="1"/>
</dbReference>
<dbReference type="Proteomes" id="UP001143545">
    <property type="component" value="Unassembled WGS sequence"/>
</dbReference>
<dbReference type="Gene3D" id="2.60.40.790">
    <property type="match status" value="1"/>
</dbReference>
<dbReference type="InterPro" id="IPR002068">
    <property type="entry name" value="A-crystallin/Hsp20_dom"/>
</dbReference>
<dbReference type="InterPro" id="IPR007052">
    <property type="entry name" value="CS_dom"/>
</dbReference>
<organism evidence="5 6">
    <name type="scientific">Neptunitalea chrysea</name>
    <dbReference type="NCBI Taxonomy" id="1647581"/>
    <lineage>
        <taxon>Bacteria</taxon>
        <taxon>Pseudomonadati</taxon>
        <taxon>Bacteroidota</taxon>
        <taxon>Flavobacteriia</taxon>
        <taxon>Flavobacteriales</taxon>
        <taxon>Flavobacteriaceae</taxon>
        <taxon>Neptunitalea</taxon>
    </lineage>
</organism>
<evidence type="ECO:0000256" key="2">
    <source>
        <dbReference type="RuleBase" id="RU003616"/>
    </source>
</evidence>
<feature type="domain" description="SHSP" evidence="3">
    <location>
        <begin position="30"/>
        <end position="143"/>
    </location>
</feature>
<dbReference type="InterPro" id="IPR008978">
    <property type="entry name" value="HSP20-like_chaperone"/>
</dbReference>
<evidence type="ECO:0000313" key="6">
    <source>
        <dbReference type="Proteomes" id="UP001143545"/>
    </source>
</evidence>
<keyword evidence="6" id="KW-1185">Reference proteome</keyword>
<dbReference type="PANTHER" id="PTHR11527">
    <property type="entry name" value="HEAT-SHOCK PROTEIN 20 FAMILY MEMBER"/>
    <property type="match status" value="1"/>
</dbReference>
<dbReference type="CDD" id="cd06464">
    <property type="entry name" value="ACD_sHsps-like"/>
    <property type="match status" value="1"/>
</dbReference>
<evidence type="ECO:0000313" key="5">
    <source>
        <dbReference type="EMBL" id="GLB53551.1"/>
    </source>
</evidence>
<sequence length="143" mass="16483">MSLVKRNNNVWLPNLLDEFFMKPDFFGGVQNLGTSTPPVNIKDTEKEFFVELAVPGRKREDFNLEVDDNVLTVSSEVKSENEVKDKNYTRREFNYTSFRRAFTLPETVNEDAIKATYEDGVLTITLPKKEEALPKAKRFIEIG</sequence>
<dbReference type="RefSeq" id="WP_281755597.1">
    <property type="nucleotide sequence ID" value="NZ_BRVP01000019.1"/>
</dbReference>
<dbReference type="Pfam" id="PF00011">
    <property type="entry name" value="HSP20"/>
    <property type="match status" value="1"/>
</dbReference>
<feature type="domain" description="CS" evidence="4">
    <location>
        <begin position="34"/>
        <end position="140"/>
    </location>
</feature>
<evidence type="ECO:0000259" key="3">
    <source>
        <dbReference type="PROSITE" id="PS01031"/>
    </source>
</evidence>
<evidence type="ECO:0000256" key="1">
    <source>
        <dbReference type="PROSITE-ProRule" id="PRU00285"/>
    </source>
</evidence>
<dbReference type="InterPro" id="IPR031107">
    <property type="entry name" value="Small_HSP"/>
</dbReference>
<dbReference type="PROSITE" id="PS51203">
    <property type="entry name" value="CS"/>
    <property type="match status" value="1"/>
</dbReference>